<dbReference type="EMBL" id="BAAALS010000019">
    <property type="protein sequence ID" value="GAA1763818.1"/>
    <property type="molecule type" value="Genomic_DNA"/>
</dbReference>
<accession>A0ABP4WVD3</accession>
<gene>
    <name evidence="2" type="ORF">GCM10009681_38610</name>
</gene>
<dbReference type="InterPro" id="IPR018960">
    <property type="entry name" value="DUF1990"/>
</dbReference>
<protein>
    <submittedName>
        <fullName evidence="2">DUF1990 family protein</fullName>
    </submittedName>
</protein>
<dbReference type="PANTHER" id="PTHR34202:SF1">
    <property type="entry name" value="UPF0548 PROTEIN"/>
    <property type="match status" value="1"/>
</dbReference>
<dbReference type="Proteomes" id="UP001500655">
    <property type="component" value="Unassembled WGS sequence"/>
</dbReference>
<proteinExistence type="predicted"/>
<evidence type="ECO:0000313" key="3">
    <source>
        <dbReference type="Proteomes" id="UP001500655"/>
    </source>
</evidence>
<dbReference type="InterPro" id="IPR014457">
    <property type="entry name" value="UCP010260"/>
</dbReference>
<evidence type="ECO:0000259" key="1">
    <source>
        <dbReference type="Pfam" id="PF09348"/>
    </source>
</evidence>
<sequence>MSDLTYPEVGFTRPGMDLPAGYHHVTVRARVGAGDRAFQSVVAEMREWGIHRGGGLTVRDPQPPAIGVRVDARLGVGPLALPAPVRVVWLHDEEDLYGYGFGTVAGHPATGEEAFIVTRAGAGGAVYFEVRAFSRPAAWYLRLGGPVGRLAQRMVTSRYVAAARRAANP</sequence>
<dbReference type="RefSeq" id="WP_344083664.1">
    <property type="nucleotide sequence ID" value="NZ_BAAALS010000019.1"/>
</dbReference>
<dbReference type="PIRSF" id="PIRSF010260">
    <property type="entry name" value="UCP010260"/>
    <property type="match status" value="1"/>
</dbReference>
<comment type="caution">
    <text evidence="2">The sequence shown here is derived from an EMBL/GenBank/DDBJ whole genome shotgun (WGS) entry which is preliminary data.</text>
</comment>
<feature type="domain" description="DUF1990" evidence="1">
    <location>
        <begin position="5"/>
        <end position="162"/>
    </location>
</feature>
<dbReference type="PANTHER" id="PTHR34202">
    <property type="entry name" value="UPF0548 PROTEIN"/>
    <property type="match status" value="1"/>
</dbReference>
<reference evidence="3" key="1">
    <citation type="journal article" date="2019" name="Int. J. Syst. Evol. Microbiol.">
        <title>The Global Catalogue of Microorganisms (GCM) 10K type strain sequencing project: providing services to taxonomists for standard genome sequencing and annotation.</title>
        <authorList>
            <consortium name="The Broad Institute Genomics Platform"/>
            <consortium name="The Broad Institute Genome Sequencing Center for Infectious Disease"/>
            <person name="Wu L."/>
            <person name="Ma J."/>
        </authorList>
    </citation>
    <scope>NUCLEOTIDE SEQUENCE [LARGE SCALE GENOMIC DNA]</scope>
    <source>
        <strain evidence="3">JCM 13249</strain>
    </source>
</reference>
<dbReference type="Pfam" id="PF09348">
    <property type="entry name" value="DUF1990"/>
    <property type="match status" value="1"/>
</dbReference>
<organism evidence="2 3">
    <name type="scientific">Luedemannella helvata</name>
    <dbReference type="NCBI Taxonomy" id="349315"/>
    <lineage>
        <taxon>Bacteria</taxon>
        <taxon>Bacillati</taxon>
        <taxon>Actinomycetota</taxon>
        <taxon>Actinomycetes</taxon>
        <taxon>Micromonosporales</taxon>
        <taxon>Micromonosporaceae</taxon>
        <taxon>Luedemannella</taxon>
    </lineage>
</organism>
<keyword evidence="3" id="KW-1185">Reference proteome</keyword>
<name>A0ABP4WVD3_9ACTN</name>
<evidence type="ECO:0000313" key="2">
    <source>
        <dbReference type="EMBL" id="GAA1763818.1"/>
    </source>
</evidence>